<dbReference type="AlphaFoldDB" id="A0A371HIA1"/>
<proteinExistence type="predicted"/>
<feature type="domain" description="Retrotransposon gag" evidence="1">
    <location>
        <begin position="63"/>
        <end position="109"/>
    </location>
</feature>
<gene>
    <name evidence="2" type="ORF">CR513_13996</name>
</gene>
<dbReference type="Pfam" id="PF03732">
    <property type="entry name" value="Retrotrans_gag"/>
    <property type="match status" value="1"/>
</dbReference>
<feature type="non-terminal residue" evidence="2">
    <location>
        <position position="1"/>
    </location>
</feature>
<organism evidence="2 3">
    <name type="scientific">Mucuna pruriens</name>
    <name type="common">Velvet bean</name>
    <name type="synonym">Dolichos pruriens</name>
    <dbReference type="NCBI Taxonomy" id="157652"/>
    <lineage>
        <taxon>Eukaryota</taxon>
        <taxon>Viridiplantae</taxon>
        <taxon>Streptophyta</taxon>
        <taxon>Embryophyta</taxon>
        <taxon>Tracheophyta</taxon>
        <taxon>Spermatophyta</taxon>
        <taxon>Magnoliopsida</taxon>
        <taxon>eudicotyledons</taxon>
        <taxon>Gunneridae</taxon>
        <taxon>Pentapetalae</taxon>
        <taxon>rosids</taxon>
        <taxon>fabids</taxon>
        <taxon>Fabales</taxon>
        <taxon>Fabaceae</taxon>
        <taxon>Papilionoideae</taxon>
        <taxon>50 kb inversion clade</taxon>
        <taxon>NPAAA clade</taxon>
        <taxon>indigoferoid/millettioid clade</taxon>
        <taxon>Phaseoleae</taxon>
        <taxon>Mucuna</taxon>
    </lineage>
</organism>
<dbReference type="PANTHER" id="PTHR32108:SF9">
    <property type="entry name" value="REVERSE TRANSCRIPTASE RNASE H-LIKE DOMAIN-CONTAINING PROTEIN"/>
    <property type="match status" value="1"/>
</dbReference>
<name>A0A371HIA1_MUCPR</name>
<dbReference type="InterPro" id="IPR005162">
    <property type="entry name" value="Retrotrans_gag_dom"/>
</dbReference>
<dbReference type="OrthoDB" id="1743010at2759"/>
<dbReference type="EMBL" id="QJKJ01002515">
    <property type="protein sequence ID" value="RDY02525.1"/>
    <property type="molecule type" value="Genomic_DNA"/>
</dbReference>
<dbReference type="PANTHER" id="PTHR32108">
    <property type="entry name" value="DNA-DIRECTED RNA POLYMERASE SUBUNIT ALPHA"/>
    <property type="match status" value="1"/>
</dbReference>
<keyword evidence="3" id="KW-1185">Reference proteome</keyword>
<reference evidence="2" key="1">
    <citation type="submission" date="2018-05" db="EMBL/GenBank/DDBJ databases">
        <title>Draft genome of Mucuna pruriens seed.</title>
        <authorList>
            <person name="Nnadi N.E."/>
            <person name="Vos R."/>
            <person name="Hasami M.H."/>
            <person name="Devisetty U.K."/>
            <person name="Aguiy J.C."/>
        </authorList>
    </citation>
    <scope>NUCLEOTIDE SEQUENCE [LARGE SCALE GENOMIC DNA]</scope>
    <source>
        <strain evidence="2">JCA_2017</strain>
    </source>
</reference>
<evidence type="ECO:0000313" key="3">
    <source>
        <dbReference type="Proteomes" id="UP000257109"/>
    </source>
</evidence>
<evidence type="ECO:0000259" key="1">
    <source>
        <dbReference type="Pfam" id="PF03732"/>
    </source>
</evidence>
<comment type="caution">
    <text evidence="2">The sequence shown here is derived from an EMBL/GenBank/DDBJ whole genome shotgun (WGS) entry which is preliminary data.</text>
</comment>
<accession>A0A371HIA1</accession>
<evidence type="ECO:0000313" key="2">
    <source>
        <dbReference type="EMBL" id="RDY02525.1"/>
    </source>
</evidence>
<dbReference type="Proteomes" id="UP000257109">
    <property type="component" value="Unassembled WGS sequence"/>
</dbReference>
<sequence length="337" mass="37546">MIQGLSTRPRGIHPLLLLINEPLSRKENECLYAIEGGDKYGLEAVDLCLVLDVGLPIDFKTPDLTGAALSWYVSLERGRIKTWGDLAEAFLKQYKSTATLEHDQERTRRIQRICPKMKRIGGTSSTPNYKEGNGERIELGIRRGKFTQTSTNASCTKKAALERKKCAKRGAAYSTQIQGGSRSTTTQPTPYIPPSQPQADTSIVANARLAQQGARRAHRVLTPIPMTYTKLFPLLLEQKLIEVVPLKPLEPPYLRNYDPKARCDYHGEAIGHATKRYNGLLGFKDKEPNVHNNPFPAHGTMAVNAIDHVDKRITSPSGECREAMVSTYQVEEESYLG</sequence>
<protein>
    <recommendedName>
        <fullName evidence="1">Retrotransposon gag domain-containing protein</fullName>
    </recommendedName>
</protein>